<dbReference type="CDD" id="cd06526">
    <property type="entry name" value="metazoan_ACD"/>
    <property type="match status" value="1"/>
</dbReference>
<dbReference type="GO" id="GO:0051082">
    <property type="term" value="F:unfolded protein binding"/>
    <property type="evidence" value="ECO:0007669"/>
    <property type="project" value="TreeGrafter"/>
</dbReference>
<keyword evidence="1" id="KW-0346">Stress response</keyword>
<dbReference type="SUPFAM" id="SSF49764">
    <property type="entry name" value="HSP20-like chaperones"/>
    <property type="match status" value="1"/>
</dbReference>
<evidence type="ECO:0000256" key="4">
    <source>
        <dbReference type="SAM" id="MobiDB-lite"/>
    </source>
</evidence>
<gene>
    <name evidence="6" type="ORF">HPB48_026572</name>
</gene>
<dbReference type="GO" id="GO:0009408">
    <property type="term" value="P:response to heat"/>
    <property type="evidence" value="ECO:0007669"/>
    <property type="project" value="TreeGrafter"/>
</dbReference>
<comment type="similarity">
    <text evidence="2 3">Belongs to the small heat shock protein (HSP20) family.</text>
</comment>
<dbReference type="Pfam" id="PF00011">
    <property type="entry name" value="HSP20"/>
    <property type="match status" value="1"/>
</dbReference>
<dbReference type="PROSITE" id="PS01031">
    <property type="entry name" value="SHSP"/>
    <property type="match status" value="1"/>
</dbReference>
<dbReference type="Proteomes" id="UP000821853">
    <property type="component" value="Unassembled WGS sequence"/>
</dbReference>
<dbReference type="InterPro" id="IPR008978">
    <property type="entry name" value="HSP20-like_chaperone"/>
</dbReference>
<protein>
    <recommendedName>
        <fullName evidence="5">SHSP domain-containing protein</fullName>
    </recommendedName>
</protein>
<dbReference type="GO" id="GO:0005634">
    <property type="term" value="C:nucleus"/>
    <property type="evidence" value="ECO:0007669"/>
    <property type="project" value="TreeGrafter"/>
</dbReference>
<feature type="region of interest" description="Disordered" evidence="4">
    <location>
        <begin position="404"/>
        <end position="451"/>
    </location>
</feature>
<evidence type="ECO:0000313" key="6">
    <source>
        <dbReference type="EMBL" id="KAH9384564.1"/>
    </source>
</evidence>
<dbReference type="InterPro" id="IPR001436">
    <property type="entry name" value="Alpha-crystallin/sHSP_animal"/>
</dbReference>
<evidence type="ECO:0000259" key="5">
    <source>
        <dbReference type="PROSITE" id="PS01031"/>
    </source>
</evidence>
<comment type="caution">
    <text evidence="6">The sequence shown here is derived from an EMBL/GenBank/DDBJ whole genome shotgun (WGS) entry which is preliminary data.</text>
</comment>
<sequence length="451" mass="50053">MIKKGSKIDLLVRKEQVNSCARFFGNDSAGTECTFKNPLSVTEPATRTFGEAVEGARISHFARFVQKQTKQRRRALKASSAPLRVSSRIESGLCRLRVIMALFPLLNSASWGPSDLARRFFDDDFGGSFLDGELFDPPFYHQRFYIQPRHQQASRCPAQQQQGTAISVKTQDNCVVIHGKHEEKSDDRGCYVKREFTRRYVLPEDVDPQSIKCHLNPNGHLALEAPRKNGPKEQAKHVPIQVQNVPAVKDAAKKHAAPPHADDTTTVPRRTISRIESRVCAGVKEAGARLQSRASSQIIMAWYGCSHGSHHDSSDDDGSEGVRIDEFDELESLWLDEEFGGPHRDEPHAPFHQRASASRVRAVQLQGASASGTEKKFTLCTTDRNSAPQQSSVKTREKYVVAHGNKHTDKTSGDHGCCVTKEPEAPMREAPKEQAKPAPSEVSTFPPLETA</sequence>
<feature type="compositionally biased region" description="Basic and acidic residues" evidence="4">
    <location>
        <begin position="404"/>
        <end position="413"/>
    </location>
</feature>
<accession>A0A9J6HB32</accession>
<dbReference type="AlphaFoldDB" id="A0A9J6HB32"/>
<dbReference type="OrthoDB" id="1431247at2759"/>
<name>A0A9J6HB32_HAELO</name>
<dbReference type="GO" id="GO:0005737">
    <property type="term" value="C:cytoplasm"/>
    <property type="evidence" value="ECO:0007669"/>
    <property type="project" value="TreeGrafter"/>
</dbReference>
<dbReference type="GO" id="GO:0042026">
    <property type="term" value="P:protein refolding"/>
    <property type="evidence" value="ECO:0007669"/>
    <property type="project" value="TreeGrafter"/>
</dbReference>
<evidence type="ECO:0000256" key="3">
    <source>
        <dbReference type="RuleBase" id="RU003616"/>
    </source>
</evidence>
<dbReference type="VEuPathDB" id="VectorBase:HLOH_049630"/>
<evidence type="ECO:0000313" key="7">
    <source>
        <dbReference type="Proteomes" id="UP000821853"/>
    </source>
</evidence>
<keyword evidence="7" id="KW-1185">Reference proteome</keyword>
<proteinExistence type="inferred from homology"/>
<dbReference type="PANTHER" id="PTHR45640">
    <property type="entry name" value="HEAT SHOCK PROTEIN HSP-12.2-RELATED"/>
    <property type="match status" value="1"/>
</dbReference>
<evidence type="ECO:0000256" key="2">
    <source>
        <dbReference type="PROSITE-ProRule" id="PRU00285"/>
    </source>
</evidence>
<feature type="compositionally biased region" description="Basic and acidic residues" evidence="4">
    <location>
        <begin position="421"/>
        <end position="435"/>
    </location>
</feature>
<dbReference type="InterPro" id="IPR002068">
    <property type="entry name" value="A-crystallin/Hsp20_dom"/>
</dbReference>
<evidence type="ECO:0000256" key="1">
    <source>
        <dbReference type="ARBA" id="ARBA00023016"/>
    </source>
</evidence>
<dbReference type="Gene3D" id="2.60.40.790">
    <property type="match status" value="1"/>
</dbReference>
<organism evidence="6 7">
    <name type="scientific">Haemaphysalis longicornis</name>
    <name type="common">Bush tick</name>
    <dbReference type="NCBI Taxonomy" id="44386"/>
    <lineage>
        <taxon>Eukaryota</taxon>
        <taxon>Metazoa</taxon>
        <taxon>Ecdysozoa</taxon>
        <taxon>Arthropoda</taxon>
        <taxon>Chelicerata</taxon>
        <taxon>Arachnida</taxon>
        <taxon>Acari</taxon>
        <taxon>Parasitiformes</taxon>
        <taxon>Ixodida</taxon>
        <taxon>Ixodoidea</taxon>
        <taxon>Ixodidae</taxon>
        <taxon>Haemaphysalinae</taxon>
        <taxon>Haemaphysalis</taxon>
    </lineage>
</organism>
<reference evidence="6 7" key="1">
    <citation type="journal article" date="2020" name="Cell">
        <title>Large-Scale Comparative Analyses of Tick Genomes Elucidate Their Genetic Diversity and Vector Capacities.</title>
        <authorList>
            <consortium name="Tick Genome and Microbiome Consortium (TIGMIC)"/>
            <person name="Jia N."/>
            <person name="Wang J."/>
            <person name="Shi W."/>
            <person name="Du L."/>
            <person name="Sun Y."/>
            <person name="Zhan W."/>
            <person name="Jiang J.F."/>
            <person name="Wang Q."/>
            <person name="Zhang B."/>
            <person name="Ji P."/>
            <person name="Bell-Sakyi L."/>
            <person name="Cui X.M."/>
            <person name="Yuan T.T."/>
            <person name="Jiang B.G."/>
            <person name="Yang W.F."/>
            <person name="Lam T.T."/>
            <person name="Chang Q.C."/>
            <person name="Ding S.J."/>
            <person name="Wang X.J."/>
            <person name="Zhu J.G."/>
            <person name="Ruan X.D."/>
            <person name="Zhao L."/>
            <person name="Wei J.T."/>
            <person name="Ye R.Z."/>
            <person name="Que T.C."/>
            <person name="Du C.H."/>
            <person name="Zhou Y.H."/>
            <person name="Cheng J.X."/>
            <person name="Dai P.F."/>
            <person name="Guo W.B."/>
            <person name="Han X.H."/>
            <person name="Huang E.J."/>
            <person name="Li L.F."/>
            <person name="Wei W."/>
            <person name="Gao Y.C."/>
            <person name="Liu J.Z."/>
            <person name="Shao H.Z."/>
            <person name="Wang X."/>
            <person name="Wang C.C."/>
            <person name="Yang T.C."/>
            <person name="Huo Q.B."/>
            <person name="Li W."/>
            <person name="Chen H.Y."/>
            <person name="Chen S.E."/>
            <person name="Zhou L.G."/>
            <person name="Ni X.B."/>
            <person name="Tian J.H."/>
            <person name="Sheng Y."/>
            <person name="Liu T."/>
            <person name="Pan Y.S."/>
            <person name="Xia L.Y."/>
            <person name="Li J."/>
            <person name="Zhao F."/>
            <person name="Cao W.C."/>
        </authorList>
    </citation>
    <scope>NUCLEOTIDE SEQUENCE [LARGE SCALE GENOMIC DNA]</scope>
    <source>
        <tissue evidence="6">Larvae</tissue>
    </source>
</reference>
<dbReference type="EMBL" id="JABSTR010002707">
    <property type="protein sequence ID" value="KAH9384564.1"/>
    <property type="molecule type" value="Genomic_DNA"/>
</dbReference>
<dbReference type="PANTHER" id="PTHR45640:SF13">
    <property type="entry name" value="HEAT SHOCK PROTEIN 22-RELATED"/>
    <property type="match status" value="1"/>
</dbReference>
<feature type="domain" description="SHSP" evidence="5">
    <location>
        <begin position="130"/>
        <end position="243"/>
    </location>
</feature>